<feature type="compositionally biased region" description="Low complexity" evidence="6">
    <location>
        <begin position="196"/>
        <end position="209"/>
    </location>
</feature>
<dbReference type="GO" id="GO:0003700">
    <property type="term" value="F:DNA-binding transcription factor activity"/>
    <property type="evidence" value="ECO:0007669"/>
    <property type="project" value="InterPro"/>
</dbReference>
<evidence type="ECO:0000259" key="7">
    <source>
        <dbReference type="PROSITE" id="PS50888"/>
    </source>
</evidence>
<evidence type="ECO:0000256" key="4">
    <source>
        <dbReference type="ARBA" id="ARBA00023163"/>
    </source>
</evidence>
<dbReference type="Gene3D" id="4.10.280.10">
    <property type="entry name" value="Helix-loop-helix DNA-binding domain"/>
    <property type="match status" value="1"/>
</dbReference>
<organism evidence="8">
    <name type="scientific">Musa acuminata subsp. malaccensis</name>
    <name type="common">Wild banana</name>
    <name type="synonym">Musa malaccensis</name>
    <dbReference type="NCBI Taxonomy" id="214687"/>
    <lineage>
        <taxon>Eukaryota</taxon>
        <taxon>Viridiplantae</taxon>
        <taxon>Streptophyta</taxon>
        <taxon>Embryophyta</taxon>
        <taxon>Tracheophyta</taxon>
        <taxon>Spermatophyta</taxon>
        <taxon>Magnoliopsida</taxon>
        <taxon>Liliopsida</taxon>
        <taxon>Zingiberales</taxon>
        <taxon>Musaceae</taxon>
        <taxon>Musa</taxon>
    </lineage>
</organism>
<keyword evidence="4" id="KW-0804">Transcription</keyword>
<accession>A0A8D7AIB6</accession>
<feature type="region of interest" description="Disordered" evidence="6">
    <location>
        <begin position="187"/>
        <end position="209"/>
    </location>
</feature>
<evidence type="ECO:0000256" key="5">
    <source>
        <dbReference type="ARBA" id="ARBA00023242"/>
    </source>
</evidence>
<dbReference type="PANTHER" id="PTHR16223">
    <property type="entry name" value="TRANSCRIPTION FACTOR BHLH83-RELATED"/>
    <property type="match status" value="1"/>
</dbReference>
<comment type="similarity">
    <text evidence="2">Belongs to the bHLH protein family.</text>
</comment>
<dbReference type="EMBL" id="HG996471">
    <property type="protein sequence ID" value="CAG1848491.1"/>
    <property type="molecule type" value="Genomic_DNA"/>
</dbReference>
<protein>
    <submittedName>
        <fullName evidence="8">(wild Malaysian banana) hypothetical protein</fullName>
    </submittedName>
</protein>
<dbReference type="InterPro" id="IPR045239">
    <property type="entry name" value="bHLH95_bHLH"/>
</dbReference>
<dbReference type="PANTHER" id="PTHR16223:SF380">
    <property type="entry name" value="HELIX-LOOP-HELIX DNA-BINDING DOMAIN CONTAINING PROTEIN, EXPRESSED"/>
    <property type="match status" value="1"/>
</dbReference>
<reference evidence="8" key="1">
    <citation type="submission" date="2021-03" db="EMBL/GenBank/DDBJ databases">
        <authorList>
            <consortium name="Genoscope - CEA"/>
            <person name="William W."/>
        </authorList>
    </citation>
    <scope>NUCLEOTIDE SEQUENCE</scope>
    <source>
        <strain evidence="8">Doubled-haploid Pahang</strain>
    </source>
</reference>
<gene>
    <name evidence="8" type="ORF">GSMUA_182860.1</name>
</gene>
<sequence length="209" mass="22489">MEEESFMDVLRTGEEEDYLLSRYSSLSPTGMLCFGEEEDAVSALRRAPRKANDSSPPPTTIDISKSPIKKKVGSSCGGRGRRRRSGVTASATPATITARKEKVGERIMALQRLVSPFGKSDTASVLHEALEYIRFLHEQVQVLSSPYLRSLPSSADLHDGRGSADLRSRGLCLVPVACTEDVTRSNGADLWSPATGSGSRGSSSSSSKH</sequence>
<evidence type="ECO:0000256" key="6">
    <source>
        <dbReference type="SAM" id="MobiDB-lite"/>
    </source>
</evidence>
<dbReference type="AlphaFoldDB" id="A0A8D7AIB6"/>
<keyword evidence="3" id="KW-0805">Transcription regulation</keyword>
<dbReference type="InterPro" id="IPR011598">
    <property type="entry name" value="bHLH_dom"/>
</dbReference>
<dbReference type="SUPFAM" id="SSF47459">
    <property type="entry name" value="HLH, helix-loop-helix DNA-binding domain"/>
    <property type="match status" value="1"/>
</dbReference>
<dbReference type="GO" id="GO:0005634">
    <property type="term" value="C:nucleus"/>
    <property type="evidence" value="ECO:0007669"/>
    <property type="project" value="UniProtKB-SubCell"/>
</dbReference>
<feature type="domain" description="BHLH" evidence="7">
    <location>
        <begin position="87"/>
        <end position="136"/>
    </location>
</feature>
<evidence type="ECO:0000313" key="8">
    <source>
        <dbReference type="EMBL" id="CAG1848491.1"/>
    </source>
</evidence>
<dbReference type="CDD" id="cd11393">
    <property type="entry name" value="bHLH_AtbHLH_like"/>
    <property type="match status" value="1"/>
</dbReference>
<evidence type="ECO:0000256" key="3">
    <source>
        <dbReference type="ARBA" id="ARBA00023015"/>
    </source>
</evidence>
<comment type="subcellular location">
    <subcellularLocation>
        <location evidence="1">Nucleus</location>
    </subcellularLocation>
</comment>
<dbReference type="InterPro" id="IPR045843">
    <property type="entry name" value="IND-like"/>
</dbReference>
<dbReference type="PROSITE" id="PS50888">
    <property type="entry name" value="BHLH"/>
    <property type="match status" value="1"/>
</dbReference>
<feature type="region of interest" description="Disordered" evidence="6">
    <location>
        <begin position="44"/>
        <end position="94"/>
    </location>
</feature>
<proteinExistence type="inferred from homology"/>
<dbReference type="GO" id="GO:0046983">
    <property type="term" value="F:protein dimerization activity"/>
    <property type="evidence" value="ECO:0007669"/>
    <property type="project" value="InterPro"/>
</dbReference>
<name>A0A8D7AIB6_MUSAM</name>
<evidence type="ECO:0000256" key="2">
    <source>
        <dbReference type="ARBA" id="ARBA00005510"/>
    </source>
</evidence>
<dbReference type="InterPro" id="IPR036638">
    <property type="entry name" value="HLH_DNA-bd_sf"/>
</dbReference>
<evidence type="ECO:0000256" key="1">
    <source>
        <dbReference type="ARBA" id="ARBA00004123"/>
    </source>
</evidence>
<keyword evidence="5" id="KW-0539">Nucleus</keyword>